<dbReference type="PANTHER" id="PTHR21021:SF15">
    <property type="entry name" value="FREE METHIONINE-R-SULFOXIDE REDUCTASE"/>
    <property type="match status" value="1"/>
</dbReference>
<protein>
    <submittedName>
        <fullName evidence="3">Free methionine-R-sulfoxide reductase</fullName>
        <ecNumber evidence="3">1.8.4.14</ecNumber>
    </submittedName>
</protein>
<dbReference type="Pfam" id="PF01590">
    <property type="entry name" value="GAF"/>
    <property type="match status" value="1"/>
</dbReference>
<evidence type="ECO:0000259" key="2">
    <source>
        <dbReference type="Pfam" id="PF01590"/>
    </source>
</evidence>
<reference evidence="3" key="1">
    <citation type="submission" date="2019-11" db="EMBL/GenBank/DDBJ databases">
        <authorList>
            <person name="Feng L."/>
        </authorList>
    </citation>
    <scope>NUCLEOTIDE SEQUENCE</scope>
    <source>
        <strain evidence="3">SsimulansLFYP27</strain>
    </source>
</reference>
<dbReference type="GO" id="GO:0033745">
    <property type="term" value="F:L-methionine-(R)-S-oxide reductase activity"/>
    <property type="evidence" value="ECO:0007669"/>
    <property type="project" value="UniProtKB-EC"/>
</dbReference>
<dbReference type="Gene3D" id="3.30.450.40">
    <property type="match status" value="1"/>
</dbReference>
<dbReference type="FunFam" id="3.30.450.40:FF:000008">
    <property type="entry name" value="GAF domain-containing proteins"/>
    <property type="match status" value="1"/>
</dbReference>
<dbReference type="InterPro" id="IPR000614">
    <property type="entry name" value="FRMsr_CS"/>
</dbReference>
<comment type="similarity">
    <text evidence="1">Belongs to the free Met sulfoxide reductase family.</text>
</comment>
<name>A0A6N3EE78_STASI</name>
<dbReference type="RefSeq" id="WP_107540277.1">
    <property type="nucleotide sequence ID" value="NZ_CACRUO010000052.1"/>
</dbReference>
<evidence type="ECO:0000313" key="3">
    <source>
        <dbReference type="EMBL" id="VYU38078.1"/>
    </source>
</evidence>
<dbReference type="SUPFAM" id="SSF55781">
    <property type="entry name" value="GAF domain-like"/>
    <property type="match status" value="1"/>
</dbReference>
<evidence type="ECO:0000256" key="1">
    <source>
        <dbReference type="ARBA" id="ARBA00038454"/>
    </source>
</evidence>
<dbReference type="GO" id="GO:0005829">
    <property type="term" value="C:cytosol"/>
    <property type="evidence" value="ECO:0007669"/>
    <property type="project" value="TreeGrafter"/>
</dbReference>
<organism evidence="3">
    <name type="scientific">Staphylococcus simulans</name>
    <dbReference type="NCBI Taxonomy" id="1286"/>
    <lineage>
        <taxon>Bacteria</taxon>
        <taxon>Bacillati</taxon>
        <taxon>Bacillota</taxon>
        <taxon>Bacilli</taxon>
        <taxon>Bacillales</taxon>
        <taxon>Staphylococcaceae</taxon>
        <taxon>Staphylococcus</taxon>
    </lineage>
</organism>
<dbReference type="GeneID" id="77331396"/>
<dbReference type="PROSITE" id="PS01320">
    <property type="entry name" value="UPF0067"/>
    <property type="match status" value="1"/>
</dbReference>
<dbReference type="AlphaFoldDB" id="A0A6N3EE78"/>
<keyword evidence="3" id="KW-0560">Oxidoreductase</keyword>
<dbReference type="InterPro" id="IPR029016">
    <property type="entry name" value="GAF-like_dom_sf"/>
</dbReference>
<feature type="domain" description="GAF" evidence="2">
    <location>
        <begin position="56"/>
        <end position="146"/>
    </location>
</feature>
<dbReference type="InterPro" id="IPR003018">
    <property type="entry name" value="GAF"/>
</dbReference>
<dbReference type="EMBL" id="CACRUO010000052">
    <property type="protein sequence ID" value="VYU38078.1"/>
    <property type="molecule type" value="Genomic_DNA"/>
</dbReference>
<dbReference type="InterPro" id="IPR051330">
    <property type="entry name" value="Phosphatase_reg/MetRdx"/>
</dbReference>
<accession>A0A6N3EE78</accession>
<sequence>MKQTTTNYQSIAQQMKGLNADEKYLITLLSNTSALLNENLDNINWIGFYLMEAGQLILGPFQGRPACTPIQVGSGVCGTSVEKDIVQRVEDVHQFPDHIACDARSRSEIVIPLHRDGEVIGLLDIDAPITGRFTQTDEEGLVSLMKILEEQIARTVK</sequence>
<dbReference type="EC" id="1.8.4.14" evidence="3"/>
<dbReference type="PANTHER" id="PTHR21021">
    <property type="entry name" value="GAF/PUTATIVE CYTOSKELETAL PROTEIN"/>
    <property type="match status" value="1"/>
</dbReference>
<proteinExistence type="inferred from homology"/>
<gene>
    <name evidence="3" type="primary">msrC</name>
    <name evidence="3" type="ORF">SSLFYP27_02042</name>
</gene>